<evidence type="ECO:0000256" key="6">
    <source>
        <dbReference type="ARBA" id="ARBA00023136"/>
    </source>
</evidence>
<dbReference type="OrthoDB" id="2637002at2"/>
<dbReference type="SUPFAM" id="SSF161098">
    <property type="entry name" value="MetI-like"/>
    <property type="match status" value="1"/>
</dbReference>
<evidence type="ECO:0000256" key="5">
    <source>
        <dbReference type="ARBA" id="ARBA00022989"/>
    </source>
</evidence>
<dbReference type="CDD" id="cd06261">
    <property type="entry name" value="TM_PBP2"/>
    <property type="match status" value="1"/>
</dbReference>
<dbReference type="RefSeq" id="WP_015358699.1">
    <property type="nucleotide sequence ID" value="NZ_CP014672.1"/>
</dbReference>
<keyword evidence="4 7" id="KW-0812">Transmembrane</keyword>
<gene>
    <name evidence="9" type="ORF">CSTERTH_04800</name>
</gene>
<dbReference type="InterPro" id="IPR035906">
    <property type="entry name" value="MetI-like_sf"/>
</dbReference>
<keyword evidence="6 7" id="KW-0472">Membrane</keyword>
<dbReference type="PROSITE" id="PS50928">
    <property type="entry name" value="ABC_TM1"/>
    <property type="match status" value="1"/>
</dbReference>
<dbReference type="Gene3D" id="1.10.3720.10">
    <property type="entry name" value="MetI-like"/>
    <property type="match status" value="1"/>
</dbReference>
<dbReference type="AlphaFoldDB" id="A0A1B1YCD2"/>
<dbReference type="Proteomes" id="UP000092971">
    <property type="component" value="Chromosome"/>
</dbReference>
<comment type="subcellular location">
    <subcellularLocation>
        <location evidence="1 7">Cell membrane</location>
        <topology evidence="1 7">Multi-pass membrane protein</topology>
    </subcellularLocation>
</comment>
<reference evidence="9 10" key="1">
    <citation type="submission" date="2016-02" db="EMBL/GenBank/DDBJ databases">
        <title>Comparison of Clostridium stercorarium subspecies using comparative genomics and transcriptomics.</title>
        <authorList>
            <person name="Schellenberg J."/>
            <person name="Thallinger G."/>
            <person name="Levin D.B."/>
            <person name="Zhang X."/>
            <person name="Alvare G."/>
            <person name="Fristensky B."/>
            <person name="Sparling R."/>
        </authorList>
    </citation>
    <scope>NUCLEOTIDE SEQUENCE [LARGE SCALE GENOMIC DNA]</scope>
    <source>
        <strain evidence="9 10">DSM 2910</strain>
    </source>
</reference>
<evidence type="ECO:0000313" key="10">
    <source>
        <dbReference type="Proteomes" id="UP000092971"/>
    </source>
</evidence>
<protein>
    <submittedName>
        <fullName evidence="9">Sugar ABC transporter permease</fullName>
    </submittedName>
</protein>
<keyword evidence="2 7" id="KW-0813">Transport</keyword>
<dbReference type="GO" id="GO:0055085">
    <property type="term" value="P:transmembrane transport"/>
    <property type="evidence" value="ECO:0007669"/>
    <property type="project" value="InterPro"/>
</dbReference>
<evidence type="ECO:0000313" key="9">
    <source>
        <dbReference type="EMBL" id="ANW98408.1"/>
    </source>
</evidence>
<evidence type="ECO:0000256" key="2">
    <source>
        <dbReference type="ARBA" id="ARBA00022448"/>
    </source>
</evidence>
<proteinExistence type="inferred from homology"/>
<keyword evidence="3" id="KW-1003">Cell membrane</keyword>
<comment type="similarity">
    <text evidence="7">Belongs to the binding-protein-dependent transport system permease family.</text>
</comment>
<evidence type="ECO:0000259" key="8">
    <source>
        <dbReference type="PROSITE" id="PS50928"/>
    </source>
</evidence>
<dbReference type="InterPro" id="IPR000515">
    <property type="entry name" value="MetI-like"/>
</dbReference>
<dbReference type="Pfam" id="PF00528">
    <property type="entry name" value="BPD_transp_1"/>
    <property type="match status" value="1"/>
</dbReference>
<dbReference type="GO" id="GO:0005886">
    <property type="term" value="C:plasma membrane"/>
    <property type="evidence" value="ECO:0007669"/>
    <property type="project" value="UniProtKB-SubCell"/>
</dbReference>
<keyword evidence="5 7" id="KW-1133">Transmembrane helix</keyword>
<accession>A0A1B1YCD2</accession>
<evidence type="ECO:0000256" key="7">
    <source>
        <dbReference type="RuleBase" id="RU363032"/>
    </source>
</evidence>
<evidence type="ECO:0000256" key="1">
    <source>
        <dbReference type="ARBA" id="ARBA00004651"/>
    </source>
</evidence>
<dbReference type="InterPro" id="IPR050809">
    <property type="entry name" value="UgpAE/MalFG_permease"/>
</dbReference>
<name>A0A1B1YCD2_THEST</name>
<dbReference type="PANTHER" id="PTHR43227:SF11">
    <property type="entry name" value="BLL4140 PROTEIN"/>
    <property type="match status" value="1"/>
</dbReference>
<feature type="domain" description="ABC transmembrane type-1" evidence="8">
    <location>
        <begin position="98"/>
        <end position="313"/>
    </location>
</feature>
<feature type="transmembrane region" description="Helical" evidence="7">
    <location>
        <begin position="97"/>
        <end position="120"/>
    </location>
</feature>
<evidence type="ECO:0000256" key="3">
    <source>
        <dbReference type="ARBA" id="ARBA00022475"/>
    </source>
</evidence>
<feature type="transmembrane region" description="Helical" evidence="7">
    <location>
        <begin position="37"/>
        <end position="56"/>
    </location>
</feature>
<dbReference type="PANTHER" id="PTHR43227">
    <property type="entry name" value="BLL4140 PROTEIN"/>
    <property type="match status" value="1"/>
</dbReference>
<sequence length="326" mass="37551">MQSKESVVAANTNIEKSKTQPTFLQRLRRRLVTRGEWQLYLLILPTVIYFIIFHYIPMYGIQIAFRNYSITKPLSAAKWVGFQYFERFLNSPMFPQLFRNTLILSFYDLFIGFPFPVIFAVVLNQTQSKKLVKFTQTVTFAPYFISMVVLVGMLNLFLSPTTGLVNKMLGAFGIEPVYFMAEPQWFRHVYVFSNVWQRTGYQAIIYFAALTSVDPELYEAATIDGATRLQKIWYIDLPSITPTVVTMLLLAVGKILNVDTQRTLLMQAPTNLVTSEIFGTYVYKVGLINTQFSYSTAIDLFKTLINLTLLIVTNQISRKLTDESLW</sequence>
<evidence type="ECO:0000256" key="4">
    <source>
        <dbReference type="ARBA" id="ARBA00022692"/>
    </source>
</evidence>
<organism evidence="9 10">
    <name type="scientific">Thermoclostridium stercorarium subsp. thermolacticum DSM 2910</name>
    <dbReference type="NCBI Taxonomy" id="1121336"/>
    <lineage>
        <taxon>Bacteria</taxon>
        <taxon>Bacillati</taxon>
        <taxon>Bacillota</taxon>
        <taxon>Clostridia</taxon>
        <taxon>Eubacteriales</taxon>
        <taxon>Oscillospiraceae</taxon>
        <taxon>Thermoclostridium</taxon>
    </lineage>
</organism>
<dbReference type="EMBL" id="CP014672">
    <property type="protein sequence ID" value="ANW98408.1"/>
    <property type="molecule type" value="Genomic_DNA"/>
</dbReference>
<feature type="transmembrane region" description="Helical" evidence="7">
    <location>
        <begin position="140"/>
        <end position="158"/>
    </location>
</feature>